<feature type="region of interest" description="Disordered" evidence="1">
    <location>
        <begin position="209"/>
        <end position="258"/>
    </location>
</feature>
<protein>
    <submittedName>
        <fullName evidence="2">Uncharacterized protein</fullName>
    </submittedName>
</protein>
<feature type="compositionally biased region" description="Basic and acidic residues" evidence="1">
    <location>
        <begin position="209"/>
        <end position="227"/>
    </location>
</feature>
<feature type="compositionally biased region" description="Basic and acidic residues" evidence="1">
    <location>
        <begin position="24"/>
        <end position="38"/>
    </location>
</feature>
<evidence type="ECO:0000313" key="2">
    <source>
        <dbReference type="EMBL" id="KAJ8994397.1"/>
    </source>
</evidence>
<feature type="compositionally biased region" description="Basic and acidic residues" evidence="1">
    <location>
        <begin position="122"/>
        <end position="140"/>
    </location>
</feature>
<sequence>MSPHLQNEVYTPLPPKLPPKPKHHNDDPIDHIVEERSPRIRKVRVIHDDPDAHPHVERPPSRGRRNSGKHHVADPPMAAGGPARPQYQHRRPEPEVGQLIDDLERERRERREAERLAAAAEEEARRLKAEMARERRQRSLERRERDLLEVERRLMLEEQDRLRGPVRRPRDRGDVVVVQPSYPVLHPPLTITGPGARPSAMDALDHARKDYRLAHPELHDHDPRRPIGGETRPRRRSVVIVDDDRDRDRNRGRGRGFW</sequence>
<feature type="compositionally biased region" description="Basic and acidic residues" evidence="1">
    <location>
        <begin position="45"/>
        <end position="60"/>
    </location>
</feature>
<dbReference type="Proteomes" id="UP001161757">
    <property type="component" value="Unassembled WGS sequence"/>
</dbReference>
<dbReference type="AlphaFoldDB" id="A0AAN6IXK9"/>
<feature type="compositionally biased region" description="Basic residues" evidence="1">
    <location>
        <begin position="61"/>
        <end position="70"/>
    </location>
</feature>
<name>A0AAN6IXK9_EXODE</name>
<feature type="compositionally biased region" description="Basic and acidic residues" evidence="1">
    <location>
        <begin position="242"/>
        <end position="251"/>
    </location>
</feature>
<proteinExistence type="predicted"/>
<accession>A0AAN6IXK9</accession>
<reference evidence="2" key="1">
    <citation type="submission" date="2023-01" db="EMBL/GenBank/DDBJ databases">
        <title>Exophiala dermititidis isolated from Cystic Fibrosis Patient.</title>
        <authorList>
            <person name="Kurbessoian T."/>
            <person name="Crocker A."/>
            <person name="Murante D."/>
            <person name="Hogan D.A."/>
            <person name="Stajich J.E."/>
        </authorList>
    </citation>
    <scope>NUCLEOTIDE SEQUENCE</scope>
    <source>
        <strain evidence="2">Ex8</strain>
    </source>
</reference>
<comment type="caution">
    <text evidence="2">The sequence shown here is derived from an EMBL/GenBank/DDBJ whole genome shotgun (WGS) entry which is preliminary data.</text>
</comment>
<evidence type="ECO:0000256" key="1">
    <source>
        <dbReference type="SAM" id="MobiDB-lite"/>
    </source>
</evidence>
<dbReference type="EMBL" id="JAJGCB010000002">
    <property type="protein sequence ID" value="KAJ8994397.1"/>
    <property type="molecule type" value="Genomic_DNA"/>
</dbReference>
<feature type="region of interest" description="Disordered" evidence="1">
    <location>
        <begin position="1"/>
        <end position="140"/>
    </location>
</feature>
<organism evidence="2 3">
    <name type="scientific">Exophiala dermatitidis</name>
    <name type="common">Black yeast-like fungus</name>
    <name type="synonym">Wangiella dermatitidis</name>
    <dbReference type="NCBI Taxonomy" id="5970"/>
    <lineage>
        <taxon>Eukaryota</taxon>
        <taxon>Fungi</taxon>
        <taxon>Dikarya</taxon>
        <taxon>Ascomycota</taxon>
        <taxon>Pezizomycotina</taxon>
        <taxon>Eurotiomycetes</taxon>
        <taxon>Chaetothyriomycetidae</taxon>
        <taxon>Chaetothyriales</taxon>
        <taxon>Herpotrichiellaceae</taxon>
        <taxon>Exophiala</taxon>
    </lineage>
</organism>
<gene>
    <name evidence="2" type="ORF">HRR80_001116</name>
</gene>
<evidence type="ECO:0000313" key="3">
    <source>
        <dbReference type="Proteomes" id="UP001161757"/>
    </source>
</evidence>
<feature type="compositionally biased region" description="Basic and acidic residues" evidence="1">
    <location>
        <begin position="102"/>
        <end position="115"/>
    </location>
</feature>